<keyword evidence="2" id="KW-1185">Reference proteome</keyword>
<accession>A0A9X4H813</accession>
<dbReference type="Proteomes" id="UP001154312">
    <property type="component" value="Unassembled WGS sequence"/>
</dbReference>
<reference evidence="1" key="1">
    <citation type="submission" date="2022-02" db="EMBL/GenBank/DDBJ databases">
        <authorList>
            <person name="Leng L."/>
        </authorList>
    </citation>
    <scope>NUCLEOTIDE SEQUENCE</scope>
    <source>
        <strain evidence="1">JI</strain>
    </source>
</reference>
<organism evidence="1 2">
    <name type="scientific">Pelotomaculum isophthalicicum JI</name>
    <dbReference type="NCBI Taxonomy" id="947010"/>
    <lineage>
        <taxon>Bacteria</taxon>
        <taxon>Bacillati</taxon>
        <taxon>Bacillota</taxon>
        <taxon>Clostridia</taxon>
        <taxon>Eubacteriales</taxon>
        <taxon>Desulfotomaculaceae</taxon>
        <taxon>Pelotomaculum</taxon>
    </lineage>
</organism>
<sequence length="194" mass="22885">MDKIKSAYEMAMERFQQRKEVPRSEIDRLEYMPVGRAIAANYLRESNYDIFAEIGKHSENYKKYIIEGMQETFLNNILPPVDKSSWTTNKMVMEGLLLIKEDKQAVEEVYGRLEYLFKYYEQTLVQTYSQFKDDYSAKISATARSMGKMTGGKLKIDPEKQPGFREEWMKILGRLNEQYTKVLGEQKDKLRKIN</sequence>
<proteinExistence type="predicted"/>
<protein>
    <submittedName>
        <fullName evidence="1">Uncharacterized protein</fullName>
    </submittedName>
</protein>
<name>A0A9X4H813_9FIRM</name>
<evidence type="ECO:0000313" key="1">
    <source>
        <dbReference type="EMBL" id="MDF9408329.1"/>
    </source>
</evidence>
<dbReference type="RefSeq" id="WP_277443634.1">
    <property type="nucleotide sequence ID" value="NZ_JAKOAV010000012.1"/>
</dbReference>
<gene>
    <name evidence="1" type="ORF">L7E55_08160</name>
</gene>
<dbReference type="EMBL" id="JAKOAV010000012">
    <property type="protein sequence ID" value="MDF9408329.1"/>
    <property type="molecule type" value="Genomic_DNA"/>
</dbReference>
<comment type="caution">
    <text evidence="1">The sequence shown here is derived from an EMBL/GenBank/DDBJ whole genome shotgun (WGS) entry which is preliminary data.</text>
</comment>
<evidence type="ECO:0000313" key="2">
    <source>
        <dbReference type="Proteomes" id="UP001154312"/>
    </source>
</evidence>
<dbReference type="AlphaFoldDB" id="A0A9X4H813"/>